<dbReference type="GO" id="GO:0005886">
    <property type="term" value="C:plasma membrane"/>
    <property type="evidence" value="ECO:0007669"/>
    <property type="project" value="UniProtKB-SubCell"/>
</dbReference>
<comment type="similarity">
    <text evidence="7">Belongs to the transglycosylase MltG family.</text>
</comment>
<keyword evidence="6 7" id="KW-0961">Cell wall biogenesis/degradation</keyword>
<dbReference type="HAMAP" id="MF_02065">
    <property type="entry name" value="MltG"/>
    <property type="match status" value="1"/>
</dbReference>
<gene>
    <name evidence="7" type="primary">mltG</name>
    <name evidence="9" type="ORF">AQJ54_26345</name>
</gene>
<dbReference type="RefSeq" id="WP_062241476.1">
    <property type="nucleotide sequence ID" value="NZ_JBHUVV010000088.1"/>
</dbReference>
<comment type="catalytic activity">
    <reaction evidence="7">
        <text>a peptidoglycan chain = a peptidoglycan chain with N-acetyl-1,6-anhydromuramyl-[peptide] at the reducing end + a peptidoglycan chain with N-acetylglucosamine at the non-reducing end.</text>
        <dbReference type="EC" id="4.2.2.29"/>
    </reaction>
</comment>
<keyword evidence="1 7" id="KW-1003">Cell membrane</keyword>
<evidence type="ECO:0000256" key="2">
    <source>
        <dbReference type="ARBA" id="ARBA00022692"/>
    </source>
</evidence>
<feature type="compositionally biased region" description="Low complexity" evidence="8">
    <location>
        <begin position="63"/>
        <end position="122"/>
    </location>
</feature>
<evidence type="ECO:0000256" key="8">
    <source>
        <dbReference type="SAM" id="MobiDB-lite"/>
    </source>
</evidence>
<feature type="site" description="Important for catalytic activity" evidence="7">
    <location>
        <position position="458"/>
    </location>
</feature>
<dbReference type="PANTHER" id="PTHR30518">
    <property type="entry name" value="ENDOLYTIC MUREIN TRANSGLYCOSYLASE"/>
    <property type="match status" value="1"/>
</dbReference>
<feature type="transmembrane region" description="Helical" evidence="7">
    <location>
        <begin position="229"/>
        <end position="250"/>
    </location>
</feature>
<dbReference type="CDD" id="cd08010">
    <property type="entry name" value="MltG_like"/>
    <property type="match status" value="1"/>
</dbReference>
<sequence>MTEYGRGQEGSEPWHPQDPYHGDGGWEGQQAHTGHQAAYGGQQQYPQAQQQEYGDWGNGQQGDYGQAQQQYQQYDPNQGYDQQGHQQGQGYDQQGQGYDQQQYAAQQHQQQYAQQQYAQQYDNGGWGAGTQVPYPDASDPYGQQAAAYATGEQSDQYAAPDAYPPPEPPNRRQAEPEAQPTDWDPGPDEGEHAFFAGGGDDEDEVDDEGGRGDRRGRGGKKPKKRRSGCACLVVLLVFGGGLGTVGYFGYQFYQNRFVSAPDYTGDGTADKVAITIPSGANGAEMGRLLKAAGVVKSVDAFVAAFAHNSDSGKIQAGSYLLNKEMSAESAVALMLDPKSQNNLIVREGERNIDVYDDIDARLKLSKGTTAKVAKQKYKDLGLPDWALGHSNLKDPLEGFLYPSAYAIPKGGKPEDVLKDMVGRASQKYEDFGLEKKAESLGLDGPWQLLTVASLVQAEGTSHDDFRKMAEVVYNRLKPGNPQTYGSLEFDSTYNYVKNQSKIDLTIAELKRYNNPYNTYYVKGLPPGPIDNPGEEAIKGALNPTHDGWYYFISLDGKTSKFTKTLAEHDKLVQEFNASRKKG</sequence>
<dbReference type="Proteomes" id="UP000054375">
    <property type="component" value="Unassembled WGS sequence"/>
</dbReference>
<evidence type="ECO:0000256" key="1">
    <source>
        <dbReference type="ARBA" id="ARBA00022475"/>
    </source>
</evidence>
<evidence type="ECO:0000256" key="3">
    <source>
        <dbReference type="ARBA" id="ARBA00022989"/>
    </source>
</evidence>
<dbReference type="InterPro" id="IPR003770">
    <property type="entry name" value="MLTG-like"/>
</dbReference>
<evidence type="ECO:0000256" key="4">
    <source>
        <dbReference type="ARBA" id="ARBA00023136"/>
    </source>
</evidence>
<dbReference type="GO" id="GO:0071555">
    <property type="term" value="P:cell wall organization"/>
    <property type="evidence" value="ECO:0007669"/>
    <property type="project" value="UniProtKB-KW"/>
</dbReference>
<keyword evidence="5 7" id="KW-0456">Lyase</keyword>
<comment type="subcellular location">
    <subcellularLocation>
        <location evidence="7">Cell membrane</location>
        <topology evidence="7">Single-pass membrane protein</topology>
    </subcellularLocation>
</comment>
<evidence type="ECO:0000313" key="9">
    <source>
        <dbReference type="EMBL" id="KUN63839.1"/>
    </source>
</evidence>
<dbReference type="Gene3D" id="3.30.1490.480">
    <property type="entry name" value="Endolytic murein transglycosylase"/>
    <property type="match status" value="1"/>
</dbReference>
<dbReference type="AlphaFoldDB" id="A0A117R0C1"/>
<evidence type="ECO:0000256" key="6">
    <source>
        <dbReference type="ARBA" id="ARBA00023316"/>
    </source>
</evidence>
<evidence type="ECO:0000313" key="10">
    <source>
        <dbReference type="Proteomes" id="UP000054375"/>
    </source>
</evidence>
<dbReference type="GO" id="GO:0008932">
    <property type="term" value="F:lytic endotransglycosylase activity"/>
    <property type="evidence" value="ECO:0007669"/>
    <property type="project" value="UniProtKB-UniRule"/>
</dbReference>
<keyword evidence="10" id="KW-1185">Reference proteome</keyword>
<keyword evidence="4 7" id="KW-0472">Membrane</keyword>
<comment type="caution">
    <text evidence="9">The sequence shown here is derived from an EMBL/GenBank/DDBJ whole genome shotgun (WGS) entry which is preliminary data.</text>
</comment>
<name>A0A117R0C1_9ACTN</name>
<feature type="compositionally biased region" description="Low complexity" evidence="8">
    <location>
        <begin position="28"/>
        <end position="51"/>
    </location>
</feature>
<dbReference type="Pfam" id="PF02618">
    <property type="entry name" value="YceG"/>
    <property type="match status" value="1"/>
</dbReference>
<protein>
    <recommendedName>
        <fullName evidence="7">Endolytic murein transglycosylase</fullName>
        <ecNumber evidence="7">4.2.2.29</ecNumber>
    </recommendedName>
    <alternativeName>
        <fullName evidence="7">Peptidoglycan lytic transglycosylase</fullName>
    </alternativeName>
    <alternativeName>
        <fullName evidence="7">Peptidoglycan polymerization terminase</fullName>
    </alternativeName>
</protein>
<proteinExistence type="inferred from homology"/>
<keyword evidence="3 7" id="KW-1133">Transmembrane helix</keyword>
<evidence type="ECO:0000256" key="7">
    <source>
        <dbReference type="HAMAP-Rule" id="MF_02065"/>
    </source>
</evidence>
<organism evidence="9 10">
    <name type="scientific">Streptomyces griseorubiginosus</name>
    <dbReference type="NCBI Taxonomy" id="67304"/>
    <lineage>
        <taxon>Bacteria</taxon>
        <taxon>Bacillati</taxon>
        <taxon>Actinomycetota</taxon>
        <taxon>Actinomycetes</taxon>
        <taxon>Kitasatosporales</taxon>
        <taxon>Streptomycetaceae</taxon>
        <taxon>Streptomyces</taxon>
    </lineage>
</organism>
<dbReference type="GO" id="GO:0009252">
    <property type="term" value="P:peptidoglycan biosynthetic process"/>
    <property type="evidence" value="ECO:0007669"/>
    <property type="project" value="UniProtKB-UniRule"/>
</dbReference>
<keyword evidence="2 7" id="KW-0812">Transmembrane</keyword>
<dbReference type="EC" id="4.2.2.29" evidence="7"/>
<dbReference type="PANTHER" id="PTHR30518:SF2">
    <property type="entry name" value="ENDOLYTIC MUREIN TRANSGLYCOSYLASE"/>
    <property type="match status" value="1"/>
</dbReference>
<comment type="function">
    <text evidence="7">Functions as a peptidoglycan terminase that cleaves nascent peptidoglycan strands endolytically to terminate their elongation.</text>
</comment>
<accession>A0A117R0C1</accession>
<dbReference type="EMBL" id="LMWV01000021">
    <property type="protein sequence ID" value="KUN63839.1"/>
    <property type="molecule type" value="Genomic_DNA"/>
</dbReference>
<feature type="region of interest" description="Disordered" evidence="8">
    <location>
        <begin position="1"/>
        <end position="225"/>
    </location>
</feature>
<reference evidence="9 10" key="1">
    <citation type="submission" date="2015-10" db="EMBL/GenBank/DDBJ databases">
        <title>Draft genome sequence of Streptomyces griseorubiginosus DSM 40469, type strain for the species Streptomyces griseorubiginosus.</title>
        <authorList>
            <person name="Ruckert C."/>
            <person name="Winkler A."/>
            <person name="Kalinowski J."/>
            <person name="Kampfer P."/>
            <person name="Glaeser S."/>
        </authorList>
    </citation>
    <scope>NUCLEOTIDE SEQUENCE [LARGE SCALE GENOMIC DNA]</scope>
    <source>
        <strain evidence="9 10">DSM 40469</strain>
    </source>
</reference>
<dbReference type="NCBIfam" id="TIGR00247">
    <property type="entry name" value="endolytic transglycosylase MltG"/>
    <property type="match status" value="1"/>
</dbReference>
<evidence type="ECO:0000256" key="5">
    <source>
        <dbReference type="ARBA" id="ARBA00023239"/>
    </source>
</evidence>